<dbReference type="AlphaFoldDB" id="A0A8S9TQE0"/>
<evidence type="ECO:0000256" key="1">
    <source>
        <dbReference type="SAM" id="MobiDB-lite"/>
    </source>
</evidence>
<feature type="region of interest" description="Disordered" evidence="1">
    <location>
        <begin position="142"/>
        <end position="166"/>
    </location>
</feature>
<gene>
    <name evidence="2" type="ORF">GN958_ATG20154</name>
</gene>
<name>A0A8S9TQE0_PHYIN</name>
<protein>
    <submittedName>
        <fullName evidence="2">Uncharacterized protein</fullName>
    </submittedName>
</protein>
<evidence type="ECO:0000313" key="2">
    <source>
        <dbReference type="EMBL" id="KAF4130700.1"/>
    </source>
</evidence>
<comment type="caution">
    <text evidence="2">The sequence shown here is derived from an EMBL/GenBank/DDBJ whole genome shotgun (WGS) entry which is preliminary data.</text>
</comment>
<dbReference type="Proteomes" id="UP000704712">
    <property type="component" value="Unassembled WGS sequence"/>
</dbReference>
<proteinExistence type="predicted"/>
<accession>A0A8S9TQE0</accession>
<evidence type="ECO:0000313" key="3">
    <source>
        <dbReference type="Proteomes" id="UP000704712"/>
    </source>
</evidence>
<feature type="non-terminal residue" evidence="2">
    <location>
        <position position="1"/>
    </location>
</feature>
<organism evidence="2 3">
    <name type="scientific">Phytophthora infestans</name>
    <name type="common">Potato late blight agent</name>
    <name type="synonym">Botrytis infestans</name>
    <dbReference type="NCBI Taxonomy" id="4787"/>
    <lineage>
        <taxon>Eukaryota</taxon>
        <taxon>Sar</taxon>
        <taxon>Stramenopiles</taxon>
        <taxon>Oomycota</taxon>
        <taxon>Peronosporomycetes</taxon>
        <taxon>Peronosporales</taxon>
        <taxon>Peronosporaceae</taxon>
        <taxon>Phytophthora</taxon>
    </lineage>
</organism>
<dbReference type="EMBL" id="JAACNO010002811">
    <property type="protein sequence ID" value="KAF4130700.1"/>
    <property type="molecule type" value="Genomic_DNA"/>
</dbReference>
<sequence>WLRVLIESTTHELPPRYTNSTSTRACATPYSTPGRTMVGLSMRELPEETLRAGDTFEYHSWMFVGGDPRSHGIARILKVSQNEDPEYLIRVSIRKIKLRTYILKDGEVNFPTVSSKFNSALRQAVAHGWAAASIRIQQKNEQKKSQLLDDSDGEVEATADPGFLNNPKGQVLARNVAPASDSDLFELQEMNNTSPRTSSVVRVVNAALELGSARTEATTGREDTS</sequence>
<reference evidence="2" key="1">
    <citation type="submission" date="2020-03" db="EMBL/GenBank/DDBJ databases">
        <title>Hybrid Assembly of Korean Phytophthora infestans isolates.</title>
        <authorList>
            <person name="Prokchorchik M."/>
            <person name="Lee Y."/>
            <person name="Seo J."/>
            <person name="Cho J.-H."/>
            <person name="Park Y.-E."/>
            <person name="Jang D.-C."/>
            <person name="Im J.-S."/>
            <person name="Choi J.-G."/>
            <person name="Park H.-J."/>
            <person name="Lee G.-B."/>
            <person name="Lee Y.-G."/>
            <person name="Hong S.-Y."/>
            <person name="Cho K."/>
            <person name="Sohn K.H."/>
        </authorList>
    </citation>
    <scope>NUCLEOTIDE SEQUENCE</scope>
    <source>
        <strain evidence="2">KR_2_A2</strain>
    </source>
</reference>